<evidence type="ECO:0000313" key="1">
    <source>
        <dbReference type="EnsemblPlants" id="AVESA.00010b.r2.4CG1249370.1.CDS.1"/>
    </source>
</evidence>
<accession>A0ACD5WKE9</accession>
<sequence length="219" mass="23741">MAADDLDDGRNTAVFRWRWIDAARYLVALAVTALIVTVIAHAVHVLLRPDVLVVLVNKGSLAVEPGTPAGNLSFGLDMEFANPSGRVVIYYEHITAYLYGQANNKTAASYFANIPFKEDVSLKQDSTKFEYLHAYPDLTSSDYKPFFDLFNSSAKKGIPEGVVVVNGTLTIGLYWSNQTARTATYYCWPVAIGGDSSEDSAASGAQCSDDPPTPEASLT</sequence>
<dbReference type="Proteomes" id="UP001732700">
    <property type="component" value="Chromosome 4C"/>
</dbReference>
<organism evidence="1 2">
    <name type="scientific">Avena sativa</name>
    <name type="common">Oat</name>
    <dbReference type="NCBI Taxonomy" id="4498"/>
    <lineage>
        <taxon>Eukaryota</taxon>
        <taxon>Viridiplantae</taxon>
        <taxon>Streptophyta</taxon>
        <taxon>Embryophyta</taxon>
        <taxon>Tracheophyta</taxon>
        <taxon>Spermatophyta</taxon>
        <taxon>Magnoliopsida</taxon>
        <taxon>Liliopsida</taxon>
        <taxon>Poales</taxon>
        <taxon>Poaceae</taxon>
        <taxon>BOP clade</taxon>
        <taxon>Pooideae</taxon>
        <taxon>Poodae</taxon>
        <taxon>Poeae</taxon>
        <taxon>Poeae Chloroplast Group 1 (Aveneae type)</taxon>
        <taxon>Aveninae</taxon>
        <taxon>Avena</taxon>
    </lineage>
</organism>
<reference evidence="1" key="1">
    <citation type="submission" date="2021-05" db="EMBL/GenBank/DDBJ databases">
        <authorList>
            <person name="Scholz U."/>
            <person name="Mascher M."/>
            <person name="Fiebig A."/>
        </authorList>
    </citation>
    <scope>NUCLEOTIDE SEQUENCE [LARGE SCALE GENOMIC DNA]</scope>
</reference>
<protein>
    <submittedName>
        <fullName evidence="1">Uncharacterized protein</fullName>
    </submittedName>
</protein>
<proteinExistence type="predicted"/>
<keyword evidence="2" id="KW-1185">Reference proteome</keyword>
<name>A0ACD5WKE9_AVESA</name>
<evidence type="ECO:0000313" key="2">
    <source>
        <dbReference type="Proteomes" id="UP001732700"/>
    </source>
</evidence>
<dbReference type="EnsemblPlants" id="AVESA.00010b.r2.4CG1249370.1">
    <property type="protein sequence ID" value="AVESA.00010b.r2.4CG1249370.1.CDS.1"/>
    <property type="gene ID" value="AVESA.00010b.r2.4CG1249370"/>
</dbReference>
<reference evidence="1" key="2">
    <citation type="submission" date="2025-09" db="UniProtKB">
        <authorList>
            <consortium name="EnsemblPlants"/>
        </authorList>
    </citation>
    <scope>IDENTIFICATION</scope>
</reference>